<sequence length="104" mass="11978">MDYEGKLKCTQNIDMKMTENPEFHDKIWTLNFVMTCSDVVSIILCANKLVEKMDQNFEEKLAERAIPPPIKNFKNGSIFTMGNVGCLVNIGPFYYIVSDEKSRF</sequence>
<reference evidence="2" key="2">
    <citation type="submission" date="2015-07" db="EMBL/GenBank/DDBJ databases">
        <title>The genome sequence of Plasmodium falciparum IGH-CR14.</title>
        <authorList>
            <consortium name="The Broad Institute Genome Sequencing Platform"/>
            <person name="Volkman S.K."/>
            <person name="Neafsey D.E."/>
            <person name="Dash A.P."/>
            <person name="Chitnis C.E."/>
            <person name="Hartl D.L."/>
            <person name="Young S.K."/>
            <person name="Kodira C.D."/>
            <person name="Zeng Q."/>
            <person name="Koehrsen M."/>
            <person name="Godfrey P."/>
            <person name="Alvarado L."/>
            <person name="Berlin A."/>
            <person name="Borenstein D."/>
            <person name="Chen Z."/>
            <person name="Engels R."/>
            <person name="Freedman E."/>
            <person name="Gellesch M."/>
            <person name="Goldberg J."/>
            <person name="Griggs A."/>
            <person name="Gujja S."/>
            <person name="Heiman D."/>
            <person name="Hepburn T."/>
            <person name="Howarth C."/>
            <person name="Jen D."/>
            <person name="Larson L."/>
            <person name="Lewis B."/>
            <person name="Mehta T."/>
            <person name="Park D."/>
            <person name="Pearson M."/>
            <person name="Roberts A."/>
            <person name="Saif S."/>
            <person name="Shea T."/>
            <person name="Shenoy N."/>
            <person name="Sisk P."/>
            <person name="Stolte C."/>
            <person name="Sykes S."/>
            <person name="Walk T."/>
            <person name="White J."/>
            <person name="Yandava C."/>
            <person name="Wirth D.F."/>
            <person name="Nusbaum C."/>
            <person name="Birren B."/>
        </authorList>
    </citation>
    <scope>NUCLEOTIDE SEQUENCE [LARGE SCALE GENOMIC DNA]</scope>
    <source>
        <strain evidence="2">IGH-CR14</strain>
    </source>
</reference>
<proteinExistence type="predicted"/>
<dbReference type="AlphaFoldDB" id="A0A0L1I768"/>
<name>A0A0L1I768_PLAFA</name>
<evidence type="ECO:0000313" key="2">
    <source>
        <dbReference type="Proteomes" id="UP000054562"/>
    </source>
</evidence>
<reference evidence="2" key="1">
    <citation type="submission" date="2015-07" db="EMBL/GenBank/DDBJ databases">
        <title>Annotation of Plasmodium falciparum IGH-CR14.</title>
        <authorList>
            <consortium name="The Broad Institute Genome Sequencing Platform"/>
            <person name="Volkman S.K."/>
            <person name="Neafsey D.E."/>
            <person name="Dash A.P."/>
            <person name="Chitnis C.E."/>
            <person name="Hartl D.L."/>
            <person name="Young S.K."/>
            <person name="Zeng Q."/>
            <person name="Koehrsen M."/>
            <person name="Alvarado L."/>
            <person name="Berlin A."/>
            <person name="Borenstein D."/>
            <person name="Chapman S.B."/>
            <person name="Chen Z."/>
            <person name="Engels R."/>
            <person name="Freedman E."/>
            <person name="Gellesch M."/>
            <person name="Goldberg J."/>
            <person name="Griggs A."/>
            <person name="Gujja S."/>
            <person name="Heilman E.R."/>
            <person name="Heiman D.I."/>
            <person name="Howarth C."/>
            <person name="Jen D."/>
            <person name="Larson L."/>
            <person name="Mehta T."/>
            <person name="Neiman D."/>
            <person name="Park D."/>
            <person name="Pearson M."/>
            <person name="Roberts A."/>
            <person name="Saif S."/>
            <person name="Shea T."/>
            <person name="Shenoy N."/>
            <person name="Sisk P."/>
            <person name="Stolte C."/>
            <person name="Sykes S."/>
            <person name="Walk T."/>
            <person name="White J."/>
            <person name="Yandava C."/>
            <person name="Haas B."/>
            <person name="Henn M.R."/>
            <person name="Nusbaum C."/>
            <person name="Birren B."/>
        </authorList>
    </citation>
    <scope>NUCLEOTIDE SEQUENCE [LARGE SCALE GENOMIC DNA]</scope>
    <source>
        <strain evidence="2">IGH-CR14</strain>
    </source>
</reference>
<gene>
    <name evidence="1" type="ORF">PFMG_01748</name>
</gene>
<dbReference type="Proteomes" id="UP000054562">
    <property type="component" value="Unassembled WGS sequence"/>
</dbReference>
<accession>A0A0L1I768</accession>
<evidence type="ECO:0000313" key="1">
    <source>
        <dbReference type="EMBL" id="KNG75501.1"/>
    </source>
</evidence>
<protein>
    <submittedName>
        <fullName evidence="1">Uncharacterized protein</fullName>
    </submittedName>
</protein>
<dbReference type="EMBL" id="GG665060">
    <property type="protein sequence ID" value="KNG75501.1"/>
    <property type="molecule type" value="Genomic_DNA"/>
</dbReference>
<organism evidence="1 2">
    <name type="scientific">Plasmodium falciparum IGH-CR14</name>
    <dbReference type="NCBI Taxonomy" id="580059"/>
    <lineage>
        <taxon>Eukaryota</taxon>
        <taxon>Sar</taxon>
        <taxon>Alveolata</taxon>
        <taxon>Apicomplexa</taxon>
        <taxon>Aconoidasida</taxon>
        <taxon>Haemosporida</taxon>
        <taxon>Plasmodiidae</taxon>
        <taxon>Plasmodium</taxon>
        <taxon>Plasmodium (Laverania)</taxon>
    </lineage>
</organism>